<organism evidence="2 3">
    <name type="scientific">Gluconobacter morbifer G707</name>
    <dbReference type="NCBI Taxonomy" id="1088869"/>
    <lineage>
        <taxon>Bacteria</taxon>
        <taxon>Pseudomonadati</taxon>
        <taxon>Pseudomonadota</taxon>
        <taxon>Alphaproteobacteria</taxon>
        <taxon>Acetobacterales</taxon>
        <taxon>Acetobacteraceae</taxon>
        <taxon>Gluconobacter</taxon>
    </lineage>
</organism>
<dbReference type="PATRIC" id="fig|1088869.3.peg.522"/>
<name>G6XG99_9PROT</name>
<gene>
    <name evidence="2" type="ORF">GMO_05140</name>
</gene>
<evidence type="ECO:0000313" key="2">
    <source>
        <dbReference type="EMBL" id="EHH69207.1"/>
    </source>
</evidence>
<evidence type="ECO:0008006" key="4">
    <source>
        <dbReference type="Google" id="ProtNLM"/>
    </source>
</evidence>
<sequence length="187" mass="19850">MTLQAHSGTASTLPPPAAGTGPESSGSGPISAEILIVCLEPERAFPILADFLRDCNIVLGLPGAQQNQITGRLTSVMADLPADALPLPTDLQERSMALCAELQSMRQLRMVLTLGVTAHIAVLGACGIPLSRLDFRPGHITRLPDGLLLADGCHFPDATTPADLLTRRHQTLTDLIPEIRRALRPDA</sequence>
<dbReference type="Gene3D" id="3.40.470.10">
    <property type="entry name" value="Uracil-DNA glycosylase-like domain"/>
    <property type="match status" value="1"/>
</dbReference>
<protein>
    <recommendedName>
        <fullName evidence="4">Uracil-DNA glycosylase-like domain-containing protein</fullName>
    </recommendedName>
</protein>
<accession>G6XG99</accession>
<evidence type="ECO:0000313" key="3">
    <source>
        <dbReference type="Proteomes" id="UP000004949"/>
    </source>
</evidence>
<reference evidence="2 3" key="1">
    <citation type="submission" date="2011-10" db="EMBL/GenBank/DDBJ databases">
        <title>Genome sequence of Gluconobacter morbifer G707, isolated from Drosophila gut.</title>
        <authorList>
            <person name="Lee W.-J."/>
            <person name="Kim E.-K."/>
        </authorList>
    </citation>
    <scope>NUCLEOTIDE SEQUENCE [LARGE SCALE GENOMIC DNA]</scope>
    <source>
        <strain evidence="2 3">G707</strain>
    </source>
</reference>
<evidence type="ECO:0000256" key="1">
    <source>
        <dbReference type="SAM" id="MobiDB-lite"/>
    </source>
</evidence>
<dbReference type="STRING" id="1088869.GMO_05140"/>
<dbReference type="EMBL" id="AGQV01000001">
    <property type="protein sequence ID" value="EHH69207.1"/>
    <property type="molecule type" value="Genomic_DNA"/>
</dbReference>
<keyword evidence="3" id="KW-1185">Reference proteome</keyword>
<dbReference type="AlphaFoldDB" id="G6XG99"/>
<dbReference type="Proteomes" id="UP000004949">
    <property type="component" value="Unassembled WGS sequence"/>
</dbReference>
<dbReference type="InterPro" id="IPR036895">
    <property type="entry name" value="Uracil-DNA_glycosylase-like_sf"/>
</dbReference>
<comment type="caution">
    <text evidence="2">The sequence shown here is derived from an EMBL/GenBank/DDBJ whole genome shotgun (WGS) entry which is preliminary data.</text>
</comment>
<proteinExistence type="predicted"/>
<feature type="region of interest" description="Disordered" evidence="1">
    <location>
        <begin position="1"/>
        <end position="26"/>
    </location>
</feature>
<dbReference type="RefSeq" id="WP_008850664.1">
    <property type="nucleotide sequence ID" value="NZ_AGQV01000001.1"/>
</dbReference>
<dbReference type="eggNOG" id="COG1573">
    <property type="taxonomic scope" value="Bacteria"/>
</dbReference>
<feature type="compositionally biased region" description="Polar residues" evidence="1">
    <location>
        <begin position="1"/>
        <end position="12"/>
    </location>
</feature>